<accession>A0A9N8YKT9</accession>
<name>A0A9N8YKT9_9GLOM</name>
<comment type="caution">
    <text evidence="1">The sequence shown here is derived from an EMBL/GenBank/DDBJ whole genome shotgun (WGS) entry which is preliminary data.</text>
</comment>
<evidence type="ECO:0000313" key="2">
    <source>
        <dbReference type="Proteomes" id="UP000789570"/>
    </source>
</evidence>
<sequence length="71" mass="8183">EAIIGGNRSMHVSAMLGRNRYSCNKRQNSIESDVSDFDSSDAYQTSNRWWIFKGFCKLILWNITKHNPSSI</sequence>
<dbReference type="Proteomes" id="UP000789570">
    <property type="component" value="Unassembled WGS sequence"/>
</dbReference>
<keyword evidence="2" id="KW-1185">Reference proteome</keyword>
<proteinExistence type="predicted"/>
<evidence type="ECO:0000313" key="1">
    <source>
        <dbReference type="EMBL" id="CAG8439550.1"/>
    </source>
</evidence>
<gene>
    <name evidence="1" type="ORF">FCALED_LOCUS413</name>
</gene>
<dbReference type="EMBL" id="CAJVPQ010000038">
    <property type="protein sequence ID" value="CAG8439550.1"/>
    <property type="molecule type" value="Genomic_DNA"/>
</dbReference>
<organism evidence="1 2">
    <name type="scientific">Funneliformis caledonium</name>
    <dbReference type="NCBI Taxonomy" id="1117310"/>
    <lineage>
        <taxon>Eukaryota</taxon>
        <taxon>Fungi</taxon>
        <taxon>Fungi incertae sedis</taxon>
        <taxon>Mucoromycota</taxon>
        <taxon>Glomeromycotina</taxon>
        <taxon>Glomeromycetes</taxon>
        <taxon>Glomerales</taxon>
        <taxon>Glomeraceae</taxon>
        <taxon>Funneliformis</taxon>
    </lineage>
</organism>
<reference evidence="1" key="1">
    <citation type="submission" date="2021-06" db="EMBL/GenBank/DDBJ databases">
        <authorList>
            <person name="Kallberg Y."/>
            <person name="Tangrot J."/>
            <person name="Rosling A."/>
        </authorList>
    </citation>
    <scope>NUCLEOTIDE SEQUENCE</scope>
    <source>
        <strain evidence="1">UK204</strain>
    </source>
</reference>
<feature type="non-terminal residue" evidence="1">
    <location>
        <position position="71"/>
    </location>
</feature>
<dbReference type="AlphaFoldDB" id="A0A9N8YKT9"/>
<protein>
    <submittedName>
        <fullName evidence="1">14000_t:CDS:1</fullName>
    </submittedName>
</protein>